<dbReference type="InterPro" id="IPR013128">
    <property type="entry name" value="Peptidase_C1A"/>
</dbReference>
<dbReference type="PANTHER" id="PTHR12411">
    <property type="entry name" value="CYSTEINE PROTEASE FAMILY C1-RELATED"/>
    <property type="match status" value="1"/>
</dbReference>
<dbReference type="CDD" id="cd02619">
    <property type="entry name" value="Peptidase_C1"/>
    <property type="match status" value="1"/>
</dbReference>
<dbReference type="Pfam" id="PF00112">
    <property type="entry name" value="Peptidase_C1"/>
    <property type="match status" value="1"/>
</dbReference>
<dbReference type="InterPro" id="IPR038765">
    <property type="entry name" value="Papain-like_cys_pep_sf"/>
</dbReference>
<gene>
    <name evidence="3" type="ORF">COY52_07670</name>
</gene>
<evidence type="ECO:0000313" key="4">
    <source>
        <dbReference type="Proteomes" id="UP000229307"/>
    </source>
</evidence>
<sequence length="258" mass="29035">MDMHKLGCRRDKKDNRDYLMRAYLPAVKLPMRVDYTGKMTAIRDQGDEGTCVGFASVAGMKEYQERVDYAKIIDLSPRFVYSECKKIDGAPDSEGTSIRVAMKVLKKKGVCREKFWPYMPLQKNRAKKGAKEDAAKFRQLTYARILDLDELRMSLSAKGPCVIGVMVFSGMMNTLSGVVPMPATGERPLGGHAICPVGYDDRKELVKFKNSWSADWGDGGYGFLPYKYINDYMMDAWSSVDIDDPNPLTIAAVARYLD</sequence>
<dbReference type="Gene3D" id="3.90.70.10">
    <property type="entry name" value="Cysteine proteinases"/>
    <property type="match status" value="1"/>
</dbReference>
<comment type="similarity">
    <text evidence="1">Belongs to the peptidase C1 family.</text>
</comment>
<evidence type="ECO:0000256" key="1">
    <source>
        <dbReference type="ARBA" id="ARBA00008455"/>
    </source>
</evidence>
<reference evidence="4" key="1">
    <citation type="submission" date="2017-09" db="EMBL/GenBank/DDBJ databases">
        <title>Depth-based differentiation of microbial function through sediment-hosted aquifers and enrichment of novel symbionts in the deep terrestrial subsurface.</title>
        <authorList>
            <person name="Probst A.J."/>
            <person name="Ladd B."/>
            <person name="Jarett J.K."/>
            <person name="Geller-Mcgrath D.E."/>
            <person name="Sieber C.M.K."/>
            <person name="Emerson J.B."/>
            <person name="Anantharaman K."/>
            <person name="Thomas B.C."/>
            <person name="Malmstrom R."/>
            <person name="Stieglmeier M."/>
            <person name="Klingl A."/>
            <person name="Woyke T."/>
            <person name="Ryan C.M."/>
            <person name="Banfield J.F."/>
        </authorList>
    </citation>
    <scope>NUCLEOTIDE SEQUENCE [LARGE SCALE GENOMIC DNA]</scope>
</reference>
<dbReference type="AlphaFoldDB" id="A0A2M7S9N2"/>
<dbReference type="GO" id="GO:0006508">
    <property type="term" value="P:proteolysis"/>
    <property type="evidence" value="ECO:0007669"/>
    <property type="project" value="InterPro"/>
</dbReference>
<protein>
    <recommendedName>
        <fullName evidence="2">Peptidase C1A papain C-terminal domain-containing protein</fullName>
    </recommendedName>
</protein>
<comment type="caution">
    <text evidence="3">The sequence shown here is derived from an EMBL/GenBank/DDBJ whole genome shotgun (WGS) entry which is preliminary data.</text>
</comment>
<dbReference type="Proteomes" id="UP000229307">
    <property type="component" value="Unassembled WGS sequence"/>
</dbReference>
<evidence type="ECO:0000259" key="2">
    <source>
        <dbReference type="SMART" id="SM00645"/>
    </source>
</evidence>
<evidence type="ECO:0000313" key="3">
    <source>
        <dbReference type="EMBL" id="PIZ16237.1"/>
    </source>
</evidence>
<feature type="domain" description="Peptidase C1A papain C-terminal" evidence="2">
    <location>
        <begin position="29"/>
        <end position="242"/>
    </location>
</feature>
<proteinExistence type="inferred from homology"/>
<dbReference type="SMART" id="SM00645">
    <property type="entry name" value="Pept_C1"/>
    <property type="match status" value="1"/>
</dbReference>
<accession>A0A2M7S9N2</accession>
<dbReference type="SUPFAM" id="SSF54001">
    <property type="entry name" value="Cysteine proteinases"/>
    <property type="match status" value="1"/>
</dbReference>
<dbReference type="InterPro" id="IPR000668">
    <property type="entry name" value="Peptidase_C1A_C"/>
</dbReference>
<dbReference type="GO" id="GO:0008234">
    <property type="term" value="F:cysteine-type peptidase activity"/>
    <property type="evidence" value="ECO:0007669"/>
    <property type="project" value="InterPro"/>
</dbReference>
<name>A0A2M7S9N2_9BACT</name>
<dbReference type="EMBL" id="PFMR01000203">
    <property type="protein sequence ID" value="PIZ16237.1"/>
    <property type="molecule type" value="Genomic_DNA"/>
</dbReference>
<organism evidence="3 4">
    <name type="scientific">Candidatus Desantisbacteria bacterium CG_4_10_14_0_8_um_filter_48_22</name>
    <dbReference type="NCBI Taxonomy" id="1974543"/>
    <lineage>
        <taxon>Bacteria</taxon>
        <taxon>Candidatus Desantisiibacteriota</taxon>
    </lineage>
</organism>